<dbReference type="EMBL" id="JAOPGA020001060">
    <property type="protein sequence ID" value="KAL0484659.1"/>
    <property type="molecule type" value="Genomic_DNA"/>
</dbReference>
<comment type="similarity">
    <text evidence="1 8">Belongs to the cytochrome P450 family.</text>
</comment>
<comment type="cofactor">
    <cofactor evidence="7">
        <name>heme</name>
        <dbReference type="ChEBI" id="CHEBI:30413"/>
    </cofactor>
</comment>
<dbReference type="Gene3D" id="1.10.630.10">
    <property type="entry name" value="Cytochrome P450"/>
    <property type="match status" value="1"/>
</dbReference>
<comment type="caution">
    <text evidence="10">The sequence shown here is derived from an EMBL/GenBank/DDBJ whole genome shotgun (WGS) entry which is preliminary data.</text>
</comment>
<dbReference type="SUPFAM" id="SSF48264">
    <property type="entry name" value="Cytochrome P450"/>
    <property type="match status" value="1"/>
</dbReference>
<dbReference type="InterPro" id="IPR017972">
    <property type="entry name" value="Cyt_P450_CS"/>
</dbReference>
<keyword evidence="9" id="KW-0472">Membrane</keyword>
<dbReference type="InterPro" id="IPR036396">
    <property type="entry name" value="Cyt_P450_sf"/>
</dbReference>
<keyword evidence="4 8" id="KW-0560">Oxidoreductase</keyword>
<evidence type="ECO:0000256" key="8">
    <source>
        <dbReference type="RuleBase" id="RU000461"/>
    </source>
</evidence>
<dbReference type="PRINTS" id="PR00385">
    <property type="entry name" value="P450"/>
</dbReference>
<evidence type="ECO:0000256" key="6">
    <source>
        <dbReference type="ARBA" id="ARBA00023033"/>
    </source>
</evidence>
<proteinExistence type="inferred from homology"/>
<evidence type="ECO:0000256" key="5">
    <source>
        <dbReference type="ARBA" id="ARBA00023004"/>
    </source>
</evidence>
<dbReference type="AlphaFoldDB" id="A0AAW2Z5G8"/>
<sequence>MYVLLGIIAGLLGVLVIVTWYTSKRLVGMPGVSQLLPLSPFRIPLLADKMYIFGVPNGASRDLLKSTKDGIARITTFNSNTVFVSNLEVVKDIMLKKSDNFYKPTEFYDYISLFGDNLLNTNDSEWRKHRVVADPAFAEQNYTYLIQKSAEATDMLIERLQAQHESKGRTIIDPFDEIQDATLDVIGKVAFGYDFGIFKPKPIPKGFQMSFLDAIKTTLTWGIGVNLTTPNFLKKYLFPKTTLAVAETKQYMNQLIQDRRNDMDAVKYDLLSMLVDSNLSREGGLSDAEIMSDVFIFLIAGHETSSVTLQWLLYHLCVHPECQDKLYEEIKKVCAVDGTFTMSQYEDLHYLRACIQETLRLNPPVVGIPKKCRAATKIGPYVVPAGTDFVVDVDHIQTSEQNWKNPTTFNPDRFDSRSSDYVKKHPCSLLPFSLGQRKCIGFRFSEIEMAVMMSKFVLYYKFSLPKDDPLMQTKQVLKGDITKWQQVTCKPYYLRVEFTKR</sequence>
<keyword evidence="6 8" id="KW-0503">Monooxygenase</keyword>
<dbReference type="Pfam" id="PF00067">
    <property type="entry name" value="p450"/>
    <property type="match status" value="1"/>
</dbReference>
<keyword evidence="2 7" id="KW-0349">Heme</keyword>
<dbReference type="PRINTS" id="PR00463">
    <property type="entry name" value="EP450I"/>
</dbReference>
<dbReference type="GO" id="GO:0016705">
    <property type="term" value="F:oxidoreductase activity, acting on paired donors, with incorporation or reduction of molecular oxygen"/>
    <property type="evidence" value="ECO:0007669"/>
    <property type="project" value="InterPro"/>
</dbReference>
<reference evidence="10 11" key="1">
    <citation type="submission" date="2024-03" db="EMBL/GenBank/DDBJ databases">
        <title>The Acrasis kona genome and developmental transcriptomes reveal deep origins of eukaryotic multicellular pathways.</title>
        <authorList>
            <person name="Sheikh S."/>
            <person name="Fu C.-J."/>
            <person name="Brown M.W."/>
            <person name="Baldauf S.L."/>
        </authorList>
    </citation>
    <scope>NUCLEOTIDE SEQUENCE [LARGE SCALE GENOMIC DNA]</scope>
    <source>
        <strain evidence="10 11">ATCC MYA-3509</strain>
    </source>
</reference>
<keyword evidence="3 7" id="KW-0479">Metal-binding</keyword>
<evidence type="ECO:0000256" key="7">
    <source>
        <dbReference type="PIRSR" id="PIRSR602401-1"/>
    </source>
</evidence>
<feature type="transmembrane region" description="Helical" evidence="9">
    <location>
        <begin position="6"/>
        <end position="23"/>
    </location>
</feature>
<dbReference type="PANTHER" id="PTHR24291">
    <property type="entry name" value="CYTOCHROME P450 FAMILY 4"/>
    <property type="match status" value="1"/>
</dbReference>
<dbReference type="InterPro" id="IPR050196">
    <property type="entry name" value="Cytochrome_P450_Monoox"/>
</dbReference>
<dbReference type="Proteomes" id="UP001431209">
    <property type="component" value="Unassembled WGS sequence"/>
</dbReference>
<dbReference type="InterPro" id="IPR001128">
    <property type="entry name" value="Cyt_P450"/>
</dbReference>
<gene>
    <name evidence="10" type="ORF">AKO1_003469</name>
</gene>
<evidence type="ECO:0000256" key="1">
    <source>
        <dbReference type="ARBA" id="ARBA00010617"/>
    </source>
</evidence>
<keyword evidence="9" id="KW-0812">Transmembrane</keyword>
<protein>
    <submittedName>
        <fullName evidence="10">Cytochrome P450</fullName>
    </submittedName>
</protein>
<keyword evidence="11" id="KW-1185">Reference proteome</keyword>
<dbReference type="PROSITE" id="PS00086">
    <property type="entry name" value="CYTOCHROME_P450"/>
    <property type="match status" value="1"/>
</dbReference>
<keyword evidence="5 7" id="KW-0408">Iron</keyword>
<evidence type="ECO:0000313" key="10">
    <source>
        <dbReference type="EMBL" id="KAL0484659.1"/>
    </source>
</evidence>
<evidence type="ECO:0000256" key="4">
    <source>
        <dbReference type="ARBA" id="ARBA00023002"/>
    </source>
</evidence>
<evidence type="ECO:0000256" key="2">
    <source>
        <dbReference type="ARBA" id="ARBA00022617"/>
    </source>
</evidence>
<organism evidence="10 11">
    <name type="scientific">Acrasis kona</name>
    <dbReference type="NCBI Taxonomy" id="1008807"/>
    <lineage>
        <taxon>Eukaryota</taxon>
        <taxon>Discoba</taxon>
        <taxon>Heterolobosea</taxon>
        <taxon>Tetramitia</taxon>
        <taxon>Eutetramitia</taxon>
        <taxon>Acrasidae</taxon>
        <taxon>Acrasis</taxon>
    </lineage>
</organism>
<dbReference type="PANTHER" id="PTHR24291:SF50">
    <property type="entry name" value="BIFUNCTIONAL ALBAFLAVENONE MONOOXYGENASE_TERPENE SYNTHASE"/>
    <property type="match status" value="1"/>
</dbReference>
<feature type="binding site" description="axial binding residue" evidence="7">
    <location>
        <position position="439"/>
    </location>
    <ligand>
        <name>heme</name>
        <dbReference type="ChEBI" id="CHEBI:30413"/>
    </ligand>
    <ligandPart>
        <name>Fe</name>
        <dbReference type="ChEBI" id="CHEBI:18248"/>
    </ligandPart>
</feature>
<evidence type="ECO:0000313" key="11">
    <source>
        <dbReference type="Proteomes" id="UP001431209"/>
    </source>
</evidence>
<evidence type="ECO:0000256" key="3">
    <source>
        <dbReference type="ARBA" id="ARBA00022723"/>
    </source>
</evidence>
<dbReference type="InterPro" id="IPR002401">
    <property type="entry name" value="Cyt_P450_E_grp-I"/>
</dbReference>
<keyword evidence="9" id="KW-1133">Transmembrane helix</keyword>
<dbReference type="GO" id="GO:0005506">
    <property type="term" value="F:iron ion binding"/>
    <property type="evidence" value="ECO:0007669"/>
    <property type="project" value="InterPro"/>
</dbReference>
<name>A0AAW2Z5G8_9EUKA</name>
<accession>A0AAW2Z5G8</accession>
<evidence type="ECO:0000256" key="9">
    <source>
        <dbReference type="SAM" id="Phobius"/>
    </source>
</evidence>
<dbReference type="GO" id="GO:0020037">
    <property type="term" value="F:heme binding"/>
    <property type="evidence" value="ECO:0007669"/>
    <property type="project" value="InterPro"/>
</dbReference>
<dbReference type="GO" id="GO:0004497">
    <property type="term" value="F:monooxygenase activity"/>
    <property type="evidence" value="ECO:0007669"/>
    <property type="project" value="UniProtKB-KW"/>
</dbReference>